<dbReference type="InterPro" id="IPR010067">
    <property type="entry name" value="ABC_SsuA_sub-bd"/>
</dbReference>
<evidence type="ECO:0000256" key="7">
    <source>
        <dbReference type="ARBA" id="ARBA00022729"/>
    </source>
</evidence>
<sequence>MKKNFLSLALLILVILVLAACGGGEVTNDSEILNDAANEVRIGYFPNMTHIATIVALEKGFFEEQFGEDIEISTKFFNDGTAFMEAMSTDAIDIGTVGPTPAINTFVKNPQHEIIAGAVSGGAVLVIGKDSGIDSVEDLAGKTVVIPAYGSTQDVSLMKSLKDAGLKVKLSGGAVNTIKQAPADTAALMLRGEIDAAAMQEPWGVNIEMNGNGKLLLDETQFGWGSESTTTVVAARKDFSSINPDLTTKALKAHVQAVDFINENPEEAIQLFLDHIKKITGKELSKEEVTKAFDRIAPTTEVNEEVLKEMATVSKEAGYIHTDNIDGLINYSYLEEALSE</sequence>
<keyword evidence="6" id="KW-0997">Cell inner membrane</keyword>
<dbReference type="GO" id="GO:0005886">
    <property type="term" value="C:plasma membrane"/>
    <property type="evidence" value="ECO:0007669"/>
    <property type="project" value="UniProtKB-SubCell"/>
</dbReference>
<dbReference type="PANTHER" id="PTHR30024:SF47">
    <property type="entry name" value="TAURINE-BINDING PERIPLASMIC PROTEIN"/>
    <property type="match status" value="1"/>
</dbReference>
<gene>
    <name evidence="10" type="ORF">D1B33_14140</name>
</gene>
<comment type="caution">
    <text evidence="10">The sequence shown here is derived from an EMBL/GenBank/DDBJ whole genome shotgun (WGS) entry which is preliminary data.</text>
</comment>
<dbReference type="AlphaFoldDB" id="A0A396SBL2"/>
<evidence type="ECO:0000313" key="11">
    <source>
        <dbReference type="Proteomes" id="UP000265692"/>
    </source>
</evidence>
<dbReference type="Gene3D" id="3.40.190.10">
    <property type="entry name" value="Periplasmic binding protein-like II"/>
    <property type="match status" value="2"/>
</dbReference>
<dbReference type="Proteomes" id="UP000265692">
    <property type="component" value="Unassembled WGS sequence"/>
</dbReference>
<accession>A0A396SBL2</accession>
<keyword evidence="7 9" id="KW-0732">Signal</keyword>
<keyword evidence="11" id="KW-1185">Reference proteome</keyword>
<dbReference type="SUPFAM" id="SSF53850">
    <property type="entry name" value="Periplasmic binding protein-like II"/>
    <property type="match status" value="1"/>
</dbReference>
<feature type="signal peptide" evidence="9">
    <location>
        <begin position="1"/>
        <end position="19"/>
    </location>
</feature>
<dbReference type="RefSeq" id="WP_118877047.1">
    <property type="nucleotide sequence ID" value="NZ_QWEI01000008.1"/>
</dbReference>
<proteinExistence type="inferred from homology"/>
<comment type="similarity">
    <text evidence="3">Belongs to the bacterial solute-binding protein SsuA/TauA family.</text>
</comment>
<evidence type="ECO:0000256" key="5">
    <source>
        <dbReference type="ARBA" id="ARBA00022475"/>
    </source>
</evidence>
<evidence type="ECO:0000313" key="10">
    <source>
        <dbReference type="EMBL" id="RHW34779.1"/>
    </source>
</evidence>
<evidence type="ECO:0000256" key="1">
    <source>
        <dbReference type="ARBA" id="ARBA00004418"/>
    </source>
</evidence>
<name>A0A396SBL2_9BACL</name>
<evidence type="ECO:0000256" key="2">
    <source>
        <dbReference type="ARBA" id="ARBA00004533"/>
    </source>
</evidence>
<keyword evidence="8" id="KW-0472">Membrane</keyword>
<feature type="chain" id="PRO_5038949785" evidence="9">
    <location>
        <begin position="20"/>
        <end position="340"/>
    </location>
</feature>
<evidence type="ECO:0000256" key="3">
    <source>
        <dbReference type="ARBA" id="ARBA00010742"/>
    </source>
</evidence>
<dbReference type="CDD" id="cd13553">
    <property type="entry name" value="PBP2_NrtA_CpmA_like"/>
    <property type="match status" value="1"/>
</dbReference>
<dbReference type="NCBIfam" id="TIGR01728">
    <property type="entry name" value="SsuA_fam"/>
    <property type="match status" value="1"/>
</dbReference>
<keyword evidence="4" id="KW-0813">Transport</keyword>
<evidence type="ECO:0000256" key="4">
    <source>
        <dbReference type="ARBA" id="ARBA00022448"/>
    </source>
</evidence>
<evidence type="ECO:0000256" key="9">
    <source>
        <dbReference type="SAM" id="SignalP"/>
    </source>
</evidence>
<dbReference type="PROSITE" id="PS51257">
    <property type="entry name" value="PROKAR_LIPOPROTEIN"/>
    <property type="match status" value="1"/>
</dbReference>
<organism evidence="10 11">
    <name type="scientific">Ureibacillus yapensis</name>
    <dbReference type="NCBI Taxonomy" id="2304605"/>
    <lineage>
        <taxon>Bacteria</taxon>
        <taxon>Bacillati</taxon>
        <taxon>Bacillota</taxon>
        <taxon>Bacilli</taxon>
        <taxon>Bacillales</taxon>
        <taxon>Caryophanaceae</taxon>
        <taxon>Ureibacillus</taxon>
    </lineage>
</organism>
<keyword evidence="5" id="KW-1003">Cell membrane</keyword>
<dbReference type="InterPro" id="IPR044527">
    <property type="entry name" value="NrtA/CpmA_ABC-bd_dom"/>
</dbReference>
<dbReference type="PANTHER" id="PTHR30024">
    <property type="entry name" value="ALIPHATIC SULFONATES-BINDING PROTEIN-RELATED"/>
    <property type="match status" value="1"/>
</dbReference>
<comment type="subcellular location">
    <subcellularLocation>
        <location evidence="2">Cell inner membrane</location>
    </subcellularLocation>
    <subcellularLocation>
        <location evidence="1">Periplasm</location>
    </subcellularLocation>
</comment>
<dbReference type="OrthoDB" id="9815602at2"/>
<dbReference type="EMBL" id="QWEI01000008">
    <property type="protein sequence ID" value="RHW34779.1"/>
    <property type="molecule type" value="Genomic_DNA"/>
</dbReference>
<reference evidence="10 11" key="1">
    <citation type="submission" date="2018-08" db="EMBL/GenBank/DDBJ databases">
        <title>Lysinibacillus sp. YLB-03 draft genome sequence.</title>
        <authorList>
            <person name="Yu L."/>
        </authorList>
    </citation>
    <scope>NUCLEOTIDE SEQUENCE [LARGE SCALE GENOMIC DNA]</scope>
    <source>
        <strain evidence="10 11">YLB-03</strain>
    </source>
</reference>
<evidence type="ECO:0000256" key="8">
    <source>
        <dbReference type="ARBA" id="ARBA00023136"/>
    </source>
</evidence>
<dbReference type="Pfam" id="PF13379">
    <property type="entry name" value="NMT1_2"/>
    <property type="match status" value="1"/>
</dbReference>
<dbReference type="GO" id="GO:0042597">
    <property type="term" value="C:periplasmic space"/>
    <property type="evidence" value="ECO:0007669"/>
    <property type="project" value="UniProtKB-SubCell"/>
</dbReference>
<evidence type="ECO:0000256" key="6">
    <source>
        <dbReference type="ARBA" id="ARBA00022519"/>
    </source>
</evidence>
<dbReference type="GO" id="GO:0042626">
    <property type="term" value="F:ATPase-coupled transmembrane transporter activity"/>
    <property type="evidence" value="ECO:0007669"/>
    <property type="project" value="InterPro"/>
</dbReference>
<protein>
    <submittedName>
        <fullName evidence="10">Aliphatic sulfonate ABC transporter substrate-binding protein</fullName>
    </submittedName>
</protein>